<accession>A0A1H0RMJ3</accession>
<organism evidence="15 16">
    <name type="scientific">Desulforhopalus singaporensis</name>
    <dbReference type="NCBI Taxonomy" id="91360"/>
    <lineage>
        <taxon>Bacteria</taxon>
        <taxon>Pseudomonadati</taxon>
        <taxon>Thermodesulfobacteriota</taxon>
        <taxon>Desulfobulbia</taxon>
        <taxon>Desulfobulbales</taxon>
        <taxon>Desulfocapsaceae</taxon>
        <taxon>Desulforhopalus</taxon>
    </lineage>
</organism>
<keyword evidence="3 10" id="KW-1134">Transmembrane beta strand</keyword>
<evidence type="ECO:0000256" key="5">
    <source>
        <dbReference type="ARBA" id="ARBA00022729"/>
    </source>
</evidence>
<keyword evidence="6 11" id="KW-0798">TonB box</keyword>
<sequence length="662" mass="72476">MKKVLWAGACLALAAGSQSVVLAETANQEEGAYRIGEIVVAAASESVVEQAGTVYRVTAEQIRKQNAKNLDQALELVPGLVVREGAEGTPRIDIRGFRTRHVQLFINGIPVKSSYDGQFDPTRIPAEIISEIKVTSGGGSVLYGAGGNGGAIDIITKLGTAEGLHGLVGGEVGEGGSYTGKGGVWGSGGKLDFYAHASVQNRDEFLLSDDFVPVNVDAEDGGDRENSDREQKNLFGNLSYNLNDDNTLGFTLSRFDGENGKPPATNYDPSDPFAKKTSYERIDDSSNTLLQAAFSHDSSSPLDIRGWAYYSLTSEEENGYDDDSYSSQRKNGSFFQDSDTETFGVSTQVRYAVNDFSGATLAASAENESWEAEGFEIDKDGNPGDLASDHDLQTYSVALEYENQLADGLGIVAGYGHHFNERDEGSDNDFSYVVGATYDVSEATQLRVNHARKIRFPSVKQLYGKDGNEDLETEVTYHYEAGISQKMWTAGTLDVTGFIIDAEDFIEKIDTGGKDQNVNFQELSLAGVEANLTLTPLEKLMIRLGISYLDTEDQSEGSAREELQYRPEWKLSVDGSYTLDCGFSVYGSVLHARDQYYYDSKQEQKGELDDFTLVNLKLSQDFQTTGIEVYVAVDNLFDEDYEESYGLPQPGRMVYGGLEYRF</sequence>
<feature type="domain" description="TonB-dependent receptor-like beta-barrel" evidence="13">
    <location>
        <begin position="229"/>
        <end position="636"/>
    </location>
</feature>
<keyword evidence="7 10" id="KW-0472">Membrane</keyword>
<dbReference type="InterPro" id="IPR036942">
    <property type="entry name" value="Beta-barrel_TonB_sf"/>
</dbReference>
<keyword evidence="16" id="KW-1185">Reference proteome</keyword>
<dbReference type="CDD" id="cd01347">
    <property type="entry name" value="ligand_gated_channel"/>
    <property type="match status" value="1"/>
</dbReference>
<evidence type="ECO:0000256" key="12">
    <source>
        <dbReference type="SAM" id="SignalP"/>
    </source>
</evidence>
<comment type="subcellular location">
    <subcellularLocation>
        <location evidence="1 10">Cell outer membrane</location>
        <topology evidence="1 10">Multi-pass membrane protein</topology>
    </subcellularLocation>
</comment>
<keyword evidence="2 10" id="KW-0813">Transport</keyword>
<reference evidence="15 16" key="1">
    <citation type="submission" date="2016-10" db="EMBL/GenBank/DDBJ databases">
        <authorList>
            <person name="de Groot N.N."/>
        </authorList>
    </citation>
    <scope>NUCLEOTIDE SEQUENCE [LARGE SCALE GENOMIC DNA]</scope>
    <source>
        <strain evidence="15 16">DSM 12130</strain>
    </source>
</reference>
<evidence type="ECO:0000256" key="6">
    <source>
        <dbReference type="ARBA" id="ARBA00023077"/>
    </source>
</evidence>
<feature type="signal peptide" evidence="12">
    <location>
        <begin position="1"/>
        <end position="23"/>
    </location>
</feature>
<dbReference type="InterPro" id="IPR039426">
    <property type="entry name" value="TonB-dep_rcpt-like"/>
</dbReference>
<dbReference type="Pfam" id="PF07715">
    <property type="entry name" value="Plug"/>
    <property type="match status" value="1"/>
</dbReference>
<dbReference type="Proteomes" id="UP000199073">
    <property type="component" value="Unassembled WGS sequence"/>
</dbReference>
<evidence type="ECO:0000256" key="7">
    <source>
        <dbReference type="ARBA" id="ARBA00023136"/>
    </source>
</evidence>
<gene>
    <name evidence="15" type="ORF">SAMN05660330_02354</name>
</gene>
<dbReference type="InterPro" id="IPR037066">
    <property type="entry name" value="Plug_dom_sf"/>
</dbReference>
<dbReference type="PROSITE" id="PS52016">
    <property type="entry name" value="TONB_DEPENDENT_REC_3"/>
    <property type="match status" value="1"/>
</dbReference>
<comment type="similarity">
    <text evidence="10 11">Belongs to the TonB-dependent receptor family.</text>
</comment>
<evidence type="ECO:0000313" key="15">
    <source>
        <dbReference type="EMBL" id="SDP30198.1"/>
    </source>
</evidence>
<feature type="domain" description="TonB-dependent receptor plug" evidence="14">
    <location>
        <begin position="48"/>
        <end position="151"/>
    </location>
</feature>
<evidence type="ECO:0000256" key="11">
    <source>
        <dbReference type="RuleBase" id="RU003357"/>
    </source>
</evidence>
<protein>
    <submittedName>
        <fullName evidence="15">Outer membrane receptor for ferrienterochelin and colicins</fullName>
    </submittedName>
</protein>
<feature type="chain" id="PRO_5011678882" evidence="12">
    <location>
        <begin position="24"/>
        <end position="662"/>
    </location>
</feature>
<dbReference type="GO" id="GO:0015344">
    <property type="term" value="F:siderophore uptake transmembrane transporter activity"/>
    <property type="evidence" value="ECO:0007669"/>
    <property type="project" value="TreeGrafter"/>
</dbReference>
<evidence type="ECO:0000256" key="1">
    <source>
        <dbReference type="ARBA" id="ARBA00004571"/>
    </source>
</evidence>
<dbReference type="GO" id="GO:0044718">
    <property type="term" value="P:siderophore transmembrane transport"/>
    <property type="evidence" value="ECO:0007669"/>
    <property type="project" value="TreeGrafter"/>
</dbReference>
<dbReference type="EMBL" id="FNJI01000015">
    <property type="protein sequence ID" value="SDP30198.1"/>
    <property type="molecule type" value="Genomic_DNA"/>
</dbReference>
<dbReference type="InterPro" id="IPR012910">
    <property type="entry name" value="Plug_dom"/>
</dbReference>
<keyword evidence="5 12" id="KW-0732">Signal</keyword>
<evidence type="ECO:0000313" key="16">
    <source>
        <dbReference type="Proteomes" id="UP000199073"/>
    </source>
</evidence>
<evidence type="ECO:0000256" key="2">
    <source>
        <dbReference type="ARBA" id="ARBA00022448"/>
    </source>
</evidence>
<evidence type="ECO:0000259" key="14">
    <source>
        <dbReference type="Pfam" id="PF07715"/>
    </source>
</evidence>
<evidence type="ECO:0000256" key="3">
    <source>
        <dbReference type="ARBA" id="ARBA00022452"/>
    </source>
</evidence>
<keyword evidence="4 10" id="KW-0812">Transmembrane</keyword>
<keyword evidence="8 15" id="KW-0675">Receptor</keyword>
<evidence type="ECO:0000256" key="10">
    <source>
        <dbReference type="PROSITE-ProRule" id="PRU01360"/>
    </source>
</evidence>
<dbReference type="PANTHER" id="PTHR30069">
    <property type="entry name" value="TONB-DEPENDENT OUTER MEMBRANE RECEPTOR"/>
    <property type="match status" value="1"/>
</dbReference>
<evidence type="ECO:0000256" key="8">
    <source>
        <dbReference type="ARBA" id="ARBA00023170"/>
    </source>
</evidence>
<evidence type="ECO:0000256" key="9">
    <source>
        <dbReference type="ARBA" id="ARBA00023237"/>
    </source>
</evidence>
<evidence type="ECO:0000256" key="4">
    <source>
        <dbReference type="ARBA" id="ARBA00022692"/>
    </source>
</evidence>
<dbReference type="Gene3D" id="2.170.130.10">
    <property type="entry name" value="TonB-dependent receptor, plug domain"/>
    <property type="match status" value="1"/>
</dbReference>
<proteinExistence type="inferred from homology"/>
<dbReference type="STRING" id="91360.SAMN05660330_02354"/>
<dbReference type="SUPFAM" id="SSF56935">
    <property type="entry name" value="Porins"/>
    <property type="match status" value="1"/>
</dbReference>
<keyword evidence="9 10" id="KW-0998">Cell outer membrane</keyword>
<dbReference type="AlphaFoldDB" id="A0A1H0RMJ3"/>
<dbReference type="Gene3D" id="2.40.170.20">
    <property type="entry name" value="TonB-dependent receptor, beta-barrel domain"/>
    <property type="match status" value="1"/>
</dbReference>
<dbReference type="GO" id="GO:0009279">
    <property type="term" value="C:cell outer membrane"/>
    <property type="evidence" value="ECO:0007669"/>
    <property type="project" value="UniProtKB-SubCell"/>
</dbReference>
<name>A0A1H0RMJ3_9BACT</name>
<evidence type="ECO:0000259" key="13">
    <source>
        <dbReference type="Pfam" id="PF00593"/>
    </source>
</evidence>
<dbReference type="PANTHER" id="PTHR30069:SF29">
    <property type="entry name" value="HEMOGLOBIN AND HEMOGLOBIN-HAPTOGLOBIN-BINDING PROTEIN 1-RELATED"/>
    <property type="match status" value="1"/>
</dbReference>
<dbReference type="InterPro" id="IPR000531">
    <property type="entry name" value="Beta-barrel_TonB"/>
</dbReference>
<dbReference type="Pfam" id="PF00593">
    <property type="entry name" value="TonB_dep_Rec_b-barrel"/>
    <property type="match status" value="1"/>
</dbReference>